<dbReference type="GO" id="GO:0008408">
    <property type="term" value="F:3'-5' exonuclease activity"/>
    <property type="evidence" value="ECO:0007669"/>
    <property type="project" value="UniProtKB-UniRule"/>
</dbReference>
<evidence type="ECO:0000256" key="11">
    <source>
        <dbReference type="ARBA" id="ARBA00034617"/>
    </source>
</evidence>
<dbReference type="GO" id="GO:0016887">
    <property type="term" value="F:ATP hydrolysis activity"/>
    <property type="evidence" value="ECO:0007669"/>
    <property type="project" value="RHEA"/>
</dbReference>
<sequence>MGVKWTEEQQKVIQLRNRNILVSAAAGSGKTAVLVERIITMLTEDDPPVDVDKLLIVTFTEAAASEMKERIRLAIEKKLTEYPEDEHLKQQATLIHNAQITTIHSFCLSVIRDHFHAIDIDPGFRIGEEGELKLLRHDVLEEMLEEKYQEGNKRFLDFVAAYSTGRDDKKIEDLILKIYEFSRSYPDSEEWLDSCVKVYGIPDVKTLEESSFMKKVMTDIRKNLDDARELLAHAEKIALSPDGPAVYEATLDKDMQVIEELSGIPSYEKMAEAFANVKWARIAANKDKTVSEEKIEQVKKIRELVKGIVKNISGQYFYESPQELVEDLKLCAPAMEELGDLVRLFAEKFEEQKRAQNMIDFSDMEQYALRILTEKTEAGLGPSKIAEEYQKQFQEIMIDEYQDSNLIQEAILTSVSTCRSGRYNIFMVGDVKQSIYRFRLSRPELFLEKFHTYNIEESQTQRIDLHKNFRSRKEVLEGANAIFRQIMTEKLGGIVYDKQAALYPGAEYPKTENLETEILVMDGDLDGYQENDAVEEENSTGNTDKDTGKGIVSERELEARMIAMRIRELLRSQKVTDKETGELRDVRYSDIVILTRSIKGFADVFTEVLNREGIPTYAGTSEGYFQTQEIGVLLDYLRVLDNRRQDIPLAAVLSSAFAEISDEELAVIRCAYLDKPFFESVAEYRVHGSEQKIREKLEKCLGEMDELRRIVPYTPMHELLWKILDRTGYGDYVAAMPGGAQRRANLDMLIEKARAYEATSYKGLFHFVRYIEQLQKYDVDYGEASIEDEHADTVRVMTIHKSKGLEFPVVIVAGMGKRFNMQDARSAVALHAGMGVGLDAVNLEYRTKIPSIIKKVIQKEEALESLGEELRVLYVALTRAKEKLIITGTLSKPEDKITGYQMFGGNADGTLSFAQLSHASTYWDWILPAVLKSQKEELFRLQILHMEDLIKESIEEEEKSGLSRAILENWNVEEIYEPELHEMLQEQFAFSYPYEKSSERKLKFTVTELKKRAYEIAVDGGREELEGQGDLLYEEPEVVPLLPKFMQQEEGLTGAPRGTAYHRVMELLDFSGMQEPWKQWFTGWLEEQVRRGRIEEEAAACVRWTDILEFLQCDSGKRMQEADRNQKLWREQPFVLGINAKELYPEEEDGELILVQGIIDAYFEEPDGLIVLDYKTDKADRGEELAEKYQEQLRYYAKALEQMTGKKVKEKIIYSFTLKKEIYIK</sequence>
<comment type="similarity">
    <text evidence="13">Belongs to the helicase family. AddA subfamily.</text>
</comment>
<dbReference type="Proteomes" id="UP000095485">
    <property type="component" value="Unassembled WGS sequence"/>
</dbReference>
<evidence type="ECO:0000256" key="5">
    <source>
        <dbReference type="ARBA" id="ARBA00022806"/>
    </source>
</evidence>
<evidence type="ECO:0000313" key="17">
    <source>
        <dbReference type="EMBL" id="CUQ17001.1"/>
    </source>
</evidence>
<organism evidence="17 18">
    <name type="scientific">Dorea longicatena</name>
    <dbReference type="NCBI Taxonomy" id="88431"/>
    <lineage>
        <taxon>Bacteria</taxon>
        <taxon>Bacillati</taxon>
        <taxon>Bacillota</taxon>
        <taxon>Clostridia</taxon>
        <taxon>Lachnospirales</taxon>
        <taxon>Lachnospiraceae</taxon>
        <taxon>Dorea</taxon>
    </lineage>
</organism>
<dbReference type="PANTHER" id="PTHR11070">
    <property type="entry name" value="UVRD / RECB / PCRA DNA HELICASE FAMILY MEMBER"/>
    <property type="match status" value="1"/>
</dbReference>
<dbReference type="GO" id="GO:0003690">
    <property type="term" value="F:double-stranded DNA binding"/>
    <property type="evidence" value="ECO:0007669"/>
    <property type="project" value="UniProtKB-UniRule"/>
</dbReference>
<dbReference type="PROSITE" id="PS51217">
    <property type="entry name" value="UVRD_HELICASE_CTER"/>
    <property type="match status" value="1"/>
</dbReference>
<dbReference type="Gene3D" id="3.40.50.300">
    <property type="entry name" value="P-loop containing nucleotide triphosphate hydrolases"/>
    <property type="match status" value="4"/>
</dbReference>
<dbReference type="GO" id="GO:0005829">
    <property type="term" value="C:cytosol"/>
    <property type="evidence" value="ECO:0007669"/>
    <property type="project" value="TreeGrafter"/>
</dbReference>
<dbReference type="SUPFAM" id="SSF52980">
    <property type="entry name" value="Restriction endonuclease-like"/>
    <property type="match status" value="1"/>
</dbReference>
<dbReference type="AlphaFoldDB" id="A0A174U8F1"/>
<comment type="cofactor">
    <cofactor evidence="13">
        <name>Mg(2+)</name>
        <dbReference type="ChEBI" id="CHEBI:18420"/>
    </cofactor>
</comment>
<dbReference type="GO" id="GO:0043138">
    <property type="term" value="F:3'-5' DNA helicase activity"/>
    <property type="evidence" value="ECO:0007669"/>
    <property type="project" value="UniProtKB-UniRule"/>
</dbReference>
<evidence type="ECO:0000256" key="13">
    <source>
        <dbReference type="HAMAP-Rule" id="MF_01451"/>
    </source>
</evidence>
<dbReference type="InterPro" id="IPR014017">
    <property type="entry name" value="DNA_helicase_UvrD-like_C"/>
</dbReference>
<evidence type="ECO:0000259" key="15">
    <source>
        <dbReference type="PROSITE" id="PS51198"/>
    </source>
</evidence>
<evidence type="ECO:0000256" key="7">
    <source>
        <dbReference type="ARBA" id="ARBA00022840"/>
    </source>
</evidence>
<keyword evidence="7 13" id="KW-0067">ATP-binding</keyword>
<dbReference type="SUPFAM" id="SSF52540">
    <property type="entry name" value="P-loop containing nucleoside triphosphate hydrolases"/>
    <property type="match status" value="1"/>
</dbReference>
<evidence type="ECO:0000256" key="14">
    <source>
        <dbReference type="PROSITE-ProRule" id="PRU00560"/>
    </source>
</evidence>
<feature type="domain" description="UvrD-like helicase C-terminal" evidence="16">
    <location>
        <begin position="516"/>
        <end position="804"/>
    </location>
</feature>
<dbReference type="Pfam" id="PF13361">
    <property type="entry name" value="UvrD_C"/>
    <property type="match status" value="1"/>
</dbReference>
<evidence type="ECO:0000313" key="18">
    <source>
        <dbReference type="Proteomes" id="UP000095485"/>
    </source>
</evidence>
<keyword evidence="8 13" id="KW-0238">DNA-binding</keyword>
<keyword evidence="1 13" id="KW-0540">Nuclease</keyword>
<evidence type="ECO:0000256" key="8">
    <source>
        <dbReference type="ARBA" id="ARBA00023125"/>
    </source>
</evidence>
<evidence type="ECO:0000256" key="2">
    <source>
        <dbReference type="ARBA" id="ARBA00022741"/>
    </source>
</evidence>
<reference evidence="17 18" key="1">
    <citation type="submission" date="2015-09" db="EMBL/GenBank/DDBJ databases">
        <authorList>
            <consortium name="Pathogen Informatics"/>
        </authorList>
    </citation>
    <scope>NUCLEOTIDE SEQUENCE [LARGE SCALE GENOMIC DNA]</scope>
    <source>
        <strain evidence="17 18">2789STDY5834914</strain>
    </source>
</reference>
<evidence type="ECO:0000256" key="9">
    <source>
        <dbReference type="ARBA" id="ARBA00023204"/>
    </source>
</evidence>
<evidence type="ECO:0000256" key="12">
    <source>
        <dbReference type="ARBA" id="ARBA00048988"/>
    </source>
</evidence>
<feature type="binding site" evidence="14">
    <location>
        <begin position="24"/>
        <end position="31"/>
    </location>
    <ligand>
        <name>ATP</name>
        <dbReference type="ChEBI" id="CHEBI:30616"/>
    </ligand>
</feature>
<name>A0A174U8F1_9FIRM</name>
<dbReference type="InterPro" id="IPR011335">
    <property type="entry name" value="Restrct_endonuc-II-like"/>
</dbReference>
<dbReference type="Pfam" id="PF12705">
    <property type="entry name" value="PDDEXK_1"/>
    <property type="match status" value="1"/>
</dbReference>
<dbReference type="Gene3D" id="1.10.274.50">
    <property type="match status" value="1"/>
</dbReference>
<accession>A0A174U8F1</accession>
<keyword evidence="9 13" id="KW-0234">DNA repair</keyword>
<dbReference type="Pfam" id="PF00580">
    <property type="entry name" value="UvrD-helicase"/>
    <property type="match status" value="1"/>
</dbReference>
<dbReference type="Gene3D" id="3.90.320.10">
    <property type="match status" value="1"/>
</dbReference>
<keyword evidence="5 13" id="KW-0347">Helicase</keyword>
<dbReference type="EC" id="3.1.-.-" evidence="13"/>
<dbReference type="STRING" id="88431.ERS852423_02963"/>
<dbReference type="InterPro" id="IPR000212">
    <property type="entry name" value="DNA_helicase_UvrD/REP"/>
</dbReference>
<dbReference type="NCBIfam" id="TIGR02785">
    <property type="entry name" value="addA_Gpos"/>
    <property type="match status" value="1"/>
</dbReference>
<dbReference type="FunFam" id="3.40.50.300:FF:001236">
    <property type="entry name" value="ATP-dependent helicase/nuclease subunit A"/>
    <property type="match status" value="1"/>
</dbReference>
<keyword evidence="10 13" id="KW-0413">Isomerase</keyword>
<dbReference type="InterPro" id="IPR014016">
    <property type="entry name" value="UvrD-like_ATP-bd"/>
</dbReference>
<dbReference type="RefSeq" id="WP_055284647.1">
    <property type="nucleotide sequence ID" value="NZ_CZAY01000029.1"/>
</dbReference>
<keyword evidence="6 13" id="KW-0269">Exonuclease</keyword>
<protein>
    <recommendedName>
        <fullName evidence="13">ATP-dependent helicase/nuclease subunit A</fullName>
        <ecNumber evidence="13">3.1.-.-</ecNumber>
        <ecNumber evidence="13">5.6.2.4</ecNumber>
    </recommendedName>
    <alternativeName>
        <fullName evidence="13">ATP-dependent helicase/nuclease AddA</fullName>
    </alternativeName>
    <alternativeName>
        <fullName evidence="13">DNA 3'-5' helicase AddA</fullName>
    </alternativeName>
</protein>
<comment type="catalytic activity">
    <reaction evidence="12 13">
        <text>ATP + H2O = ADP + phosphate + H(+)</text>
        <dbReference type="Rhea" id="RHEA:13065"/>
        <dbReference type="ChEBI" id="CHEBI:15377"/>
        <dbReference type="ChEBI" id="CHEBI:15378"/>
        <dbReference type="ChEBI" id="CHEBI:30616"/>
        <dbReference type="ChEBI" id="CHEBI:43474"/>
        <dbReference type="ChEBI" id="CHEBI:456216"/>
        <dbReference type="EC" id="5.6.2.4"/>
    </reaction>
</comment>
<evidence type="ECO:0000259" key="16">
    <source>
        <dbReference type="PROSITE" id="PS51217"/>
    </source>
</evidence>
<dbReference type="InterPro" id="IPR011604">
    <property type="entry name" value="PDDEXK-like_dom_sf"/>
</dbReference>
<feature type="domain" description="UvrD-like helicase ATP-binding" evidence="15">
    <location>
        <begin position="3"/>
        <end position="472"/>
    </location>
</feature>
<dbReference type="GO" id="GO:0005524">
    <property type="term" value="F:ATP binding"/>
    <property type="evidence" value="ECO:0007669"/>
    <property type="project" value="UniProtKB-UniRule"/>
</dbReference>
<dbReference type="PANTHER" id="PTHR11070:SF48">
    <property type="entry name" value="ATP-DEPENDENT HELICASE_NUCLEASE SUBUNIT A"/>
    <property type="match status" value="1"/>
</dbReference>
<keyword evidence="4 13" id="KW-0378">Hydrolase</keyword>
<evidence type="ECO:0000256" key="3">
    <source>
        <dbReference type="ARBA" id="ARBA00022763"/>
    </source>
</evidence>
<evidence type="ECO:0000256" key="6">
    <source>
        <dbReference type="ARBA" id="ARBA00022839"/>
    </source>
</evidence>
<proteinExistence type="inferred from homology"/>
<evidence type="ECO:0000256" key="1">
    <source>
        <dbReference type="ARBA" id="ARBA00022722"/>
    </source>
</evidence>
<keyword evidence="3 13" id="KW-0227">DNA damage</keyword>
<dbReference type="InterPro" id="IPR038726">
    <property type="entry name" value="PDDEXK_AddAB-type"/>
</dbReference>
<dbReference type="OrthoDB" id="9810135at2"/>
<evidence type="ECO:0000256" key="10">
    <source>
        <dbReference type="ARBA" id="ARBA00023235"/>
    </source>
</evidence>
<gene>
    <name evidence="13 17" type="primary">addA</name>
    <name evidence="17" type="ORF">ERS852526_03036</name>
</gene>
<comment type="subunit">
    <text evidence="13">Heterodimer of AddA and AddB/RexB.</text>
</comment>
<dbReference type="EC" id="5.6.2.4" evidence="13"/>
<dbReference type="EMBL" id="CZAY01000029">
    <property type="protein sequence ID" value="CUQ17001.1"/>
    <property type="molecule type" value="Genomic_DNA"/>
</dbReference>
<comment type="catalytic activity">
    <reaction evidence="11 13">
        <text>Couples ATP hydrolysis with the unwinding of duplex DNA by translocating in the 3'-5' direction.</text>
        <dbReference type="EC" id="5.6.2.4"/>
    </reaction>
</comment>
<dbReference type="GO" id="GO:0033202">
    <property type="term" value="C:DNA helicase complex"/>
    <property type="evidence" value="ECO:0007669"/>
    <property type="project" value="TreeGrafter"/>
</dbReference>
<comment type="function">
    <text evidence="13">The heterodimer acts as both an ATP-dependent DNA helicase and an ATP-dependent, dual-direction single-stranded exonuclease. Recognizes the chi site generating a DNA molecule suitable for the initiation of homologous recombination. The AddA nuclease domain is required for chi fragment generation; this subunit has the helicase and 3' -&gt; 5' nuclease activities.</text>
</comment>
<dbReference type="InterPro" id="IPR027417">
    <property type="entry name" value="P-loop_NTPase"/>
</dbReference>
<keyword evidence="2 13" id="KW-0547">Nucleotide-binding</keyword>
<dbReference type="PROSITE" id="PS51198">
    <property type="entry name" value="UVRD_HELICASE_ATP_BIND"/>
    <property type="match status" value="1"/>
</dbReference>
<dbReference type="HAMAP" id="MF_01451">
    <property type="entry name" value="AddA"/>
    <property type="match status" value="1"/>
</dbReference>
<evidence type="ECO:0000256" key="4">
    <source>
        <dbReference type="ARBA" id="ARBA00022801"/>
    </source>
</evidence>
<dbReference type="InterPro" id="IPR014152">
    <property type="entry name" value="AddA"/>
</dbReference>
<dbReference type="GO" id="GO:0000724">
    <property type="term" value="P:double-strand break repair via homologous recombination"/>
    <property type="evidence" value="ECO:0007669"/>
    <property type="project" value="UniProtKB-UniRule"/>
</dbReference>
<dbReference type="GeneID" id="96230309"/>